<organism evidence="1 2">
    <name type="scientific">Caerostris darwini</name>
    <dbReference type="NCBI Taxonomy" id="1538125"/>
    <lineage>
        <taxon>Eukaryota</taxon>
        <taxon>Metazoa</taxon>
        <taxon>Ecdysozoa</taxon>
        <taxon>Arthropoda</taxon>
        <taxon>Chelicerata</taxon>
        <taxon>Arachnida</taxon>
        <taxon>Araneae</taxon>
        <taxon>Araneomorphae</taxon>
        <taxon>Entelegynae</taxon>
        <taxon>Araneoidea</taxon>
        <taxon>Araneidae</taxon>
        <taxon>Caerostris</taxon>
    </lineage>
</organism>
<sequence length="146" mass="16756">MTKFFRYQKSQTRKFSSHATSPFFKKHFEHQRHNLSSPKRFYRINLAPSQIQDPKTAASKSNFLQFNLLCATKPTFWIGVSTLAQPKTQSFARTLKKKPFCANPAPSPQRNGAQKRALQITTGVQEGLRFPCRHFLAGVHGRHCNH</sequence>
<keyword evidence="2" id="KW-1185">Reference proteome</keyword>
<gene>
    <name evidence="1" type="ORF">CDAR_91011</name>
</gene>
<dbReference type="AlphaFoldDB" id="A0AAV4QB88"/>
<evidence type="ECO:0000313" key="2">
    <source>
        <dbReference type="Proteomes" id="UP001054837"/>
    </source>
</evidence>
<comment type="caution">
    <text evidence="1">The sequence shown here is derived from an EMBL/GenBank/DDBJ whole genome shotgun (WGS) entry which is preliminary data.</text>
</comment>
<reference evidence="1 2" key="1">
    <citation type="submission" date="2021-06" db="EMBL/GenBank/DDBJ databases">
        <title>Caerostris darwini draft genome.</title>
        <authorList>
            <person name="Kono N."/>
            <person name="Arakawa K."/>
        </authorList>
    </citation>
    <scope>NUCLEOTIDE SEQUENCE [LARGE SCALE GENOMIC DNA]</scope>
</reference>
<accession>A0AAV4QB88</accession>
<evidence type="ECO:0000313" key="1">
    <source>
        <dbReference type="EMBL" id="GIY05616.1"/>
    </source>
</evidence>
<protein>
    <submittedName>
        <fullName evidence="1">Uncharacterized protein</fullName>
    </submittedName>
</protein>
<dbReference type="Proteomes" id="UP001054837">
    <property type="component" value="Unassembled WGS sequence"/>
</dbReference>
<name>A0AAV4QB88_9ARAC</name>
<dbReference type="EMBL" id="BPLQ01004108">
    <property type="protein sequence ID" value="GIY05616.1"/>
    <property type="molecule type" value="Genomic_DNA"/>
</dbReference>
<proteinExistence type="predicted"/>